<dbReference type="PANTHER" id="PTHR30349:SF41">
    <property type="entry name" value="INTEGRASE_RECOMBINASE PROTEIN MJ0367-RELATED"/>
    <property type="match status" value="1"/>
</dbReference>
<comment type="similarity">
    <text evidence="1">Belongs to the 'phage' integrase family.</text>
</comment>
<dbReference type="InterPro" id="IPR011010">
    <property type="entry name" value="DNA_brk_join_enz"/>
</dbReference>
<evidence type="ECO:0000259" key="6">
    <source>
        <dbReference type="Pfam" id="PF00589"/>
    </source>
</evidence>
<keyword evidence="2" id="KW-0229">DNA integration</keyword>
<evidence type="ECO:0000313" key="7">
    <source>
        <dbReference type="EMBL" id="NBN64180.1"/>
    </source>
</evidence>
<comment type="caution">
    <text evidence="7">The sequence shown here is derived from an EMBL/GenBank/DDBJ whole genome shotgun (WGS) entry which is preliminary data.</text>
</comment>
<feature type="compositionally biased region" description="Basic residues" evidence="5">
    <location>
        <begin position="14"/>
        <end position="25"/>
    </location>
</feature>
<dbReference type="Pfam" id="PF00589">
    <property type="entry name" value="Phage_integrase"/>
    <property type="match status" value="1"/>
</dbReference>
<feature type="region of interest" description="Disordered" evidence="5">
    <location>
        <begin position="1"/>
        <end position="28"/>
    </location>
</feature>
<dbReference type="PANTHER" id="PTHR30349">
    <property type="entry name" value="PHAGE INTEGRASE-RELATED"/>
    <property type="match status" value="1"/>
</dbReference>
<gene>
    <name evidence="7" type="ORF">GWI71_10855</name>
</gene>
<name>A0ABW9ZH46_9HYPH</name>
<dbReference type="Proteomes" id="UP000541347">
    <property type="component" value="Unassembled WGS sequence"/>
</dbReference>
<reference evidence="7 8" key="1">
    <citation type="submission" date="2020-01" db="EMBL/GenBank/DDBJ databases">
        <authorList>
            <person name="Peng S.Y."/>
            <person name="Li J."/>
            <person name="Wang M."/>
            <person name="Wang L."/>
            <person name="Wang C.Q."/>
            <person name="Wang J.R."/>
        </authorList>
    </citation>
    <scope>NUCLEOTIDE SEQUENCE [LARGE SCALE GENOMIC DNA]</scope>
    <source>
        <strain evidence="7 8">XCT-34</strain>
    </source>
</reference>
<keyword evidence="3" id="KW-0238">DNA-binding</keyword>
<organism evidence="7 8">
    <name type="scientific">Pannonibacter tanglangensis</name>
    <dbReference type="NCBI Taxonomy" id="2750084"/>
    <lineage>
        <taxon>Bacteria</taxon>
        <taxon>Pseudomonadati</taxon>
        <taxon>Pseudomonadota</taxon>
        <taxon>Alphaproteobacteria</taxon>
        <taxon>Hyphomicrobiales</taxon>
        <taxon>Stappiaceae</taxon>
        <taxon>Pannonibacter</taxon>
    </lineage>
</organism>
<protein>
    <submittedName>
        <fullName evidence="7">Tyrosine-type recombinase/integrase</fullName>
    </submittedName>
</protein>
<evidence type="ECO:0000256" key="5">
    <source>
        <dbReference type="SAM" id="MobiDB-lite"/>
    </source>
</evidence>
<dbReference type="InterPro" id="IPR013762">
    <property type="entry name" value="Integrase-like_cat_sf"/>
</dbReference>
<feature type="domain" description="Tyr recombinase" evidence="6">
    <location>
        <begin position="211"/>
        <end position="400"/>
    </location>
</feature>
<dbReference type="RefSeq" id="WP_161676196.1">
    <property type="nucleotide sequence ID" value="NZ_JAABLP010000003.1"/>
</dbReference>
<evidence type="ECO:0000256" key="1">
    <source>
        <dbReference type="ARBA" id="ARBA00008857"/>
    </source>
</evidence>
<evidence type="ECO:0000256" key="2">
    <source>
        <dbReference type="ARBA" id="ARBA00022908"/>
    </source>
</evidence>
<keyword evidence="4" id="KW-0233">DNA recombination</keyword>
<evidence type="ECO:0000256" key="4">
    <source>
        <dbReference type="ARBA" id="ARBA00023172"/>
    </source>
</evidence>
<dbReference type="EMBL" id="JAABLP010000003">
    <property type="protein sequence ID" value="NBN64180.1"/>
    <property type="molecule type" value="Genomic_DNA"/>
</dbReference>
<proteinExistence type="inferred from homology"/>
<keyword evidence="8" id="KW-1185">Reference proteome</keyword>
<dbReference type="InterPro" id="IPR050090">
    <property type="entry name" value="Tyrosine_recombinase_XerCD"/>
</dbReference>
<dbReference type="Gene3D" id="1.10.443.10">
    <property type="entry name" value="Intergrase catalytic core"/>
    <property type="match status" value="1"/>
</dbReference>
<sequence>MDRGGADATAASGRPRKRAGRRARGLHPVERDGHWHCVGTVRARGRSIRVRRSLGIPAGARSEDRAWDAVREIEAEILAEISGEGGPGAYVAVAAQDYLRQKRTRPLGKTTVDVIQEIAGLFGLRRLNDIAPDEWKRHVETRQKDNSPATRERYLNALLAFLSFCRTHHRLKALPTFQRDKIARNPLRRTRRRIRELRPDLIARLLMSAHITIRAQLAVEWSAGARVSSVLHGCRVCDLILAEGREQLTFHDTKNGTSVDAVLHPTAAAILRDYVAWRGKLHEREAPLFLTYKRLPYADTEGAWGGQNKTGFNAAKRRAAASVLADAEREASRITDPAARAEILAQAEADAALLRSVTQHWFRHMLASRMVREGDLRTAMEQGGWLDPRSIMGYTHDAPEHRRRAVHAFDDFGTYLTRDASEKKVNG</sequence>
<evidence type="ECO:0000313" key="8">
    <source>
        <dbReference type="Proteomes" id="UP000541347"/>
    </source>
</evidence>
<dbReference type="InterPro" id="IPR002104">
    <property type="entry name" value="Integrase_catalytic"/>
</dbReference>
<evidence type="ECO:0000256" key="3">
    <source>
        <dbReference type="ARBA" id="ARBA00023125"/>
    </source>
</evidence>
<dbReference type="SUPFAM" id="SSF56349">
    <property type="entry name" value="DNA breaking-rejoining enzymes"/>
    <property type="match status" value="1"/>
</dbReference>
<accession>A0ABW9ZH46</accession>